<dbReference type="Proteomes" id="UP000195402">
    <property type="component" value="Unassembled WGS sequence"/>
</dbReference>
<accession>A0A200PYR5</accession>
<feature type="domain" description="EamA" evidence="7">
    <location>
        <begin position="13"/>
        <end position="151"/>
    </location>
</feature>
<sequence length="304" mass="33300">MSPALVAWLPTLSMLLVQLGLSGMQVLNKLAINLGIAPLVLVFYRQVFCSMFLAPLAYIIKWNKRPPITKIILFQMFLCSILGATMNQCMYVAGLKYTTPTIATAVAILFPGVTLIMSALFGEETLNINTRTGKAKVIGTVVCIGGAMIMTFYRGLPVIWNAGAISSSLRGTSNKGKGTFLDPLLVAGSCIAASGWTILQARLNRSFQAPFTTTAMMRWSLGFNIRLVAALYSGAVGSALVFCLMTWCIRQRTPHFVSMFSPFALLLVAVLGWVFLDERIYLGTYVIFFLHSTLLSFVYLNGTR</sequence>
<proteinExistence type="inferred from homology"/>
<dbReference type="InterPro" id="IPR000620">
    <property type="entry name" value="EamA_dom"/>
</dbReference>
<evidence type="ECO:0000256" key="2">
    <source>
        <dbReference type="ARBA" id="ARBA00007635"/>
    </source>
</evidence>
<keyword evidence="4 6" id="KW-1133">Transmembrane helix</keyword>
<comment type="subcellular location">
    <subcellularLocation>
        <location evidence="1 6">Membrane</location>
        <topology evidence="1 6">Multi-pass membrane protein</topology>
    </subcellularLocation>
</comment>
<evidence type="ECO:0000256" key="3">
    <source>
        <dbReference type="ARBA" id="ARBA00022692"/>
    </source>
</evidence>
<dbReference type="GO" id="GO:0022857">
    <property type="term" value="F:transmembrane transporter activity"/>
    <property type="evidence" value="ECO:0007669"/>
    <property type="project" value="InterPro"/>
</dbReference>
<evidence type="ECO:0000313" key="9">
    <source>
        <dbReference type="Proteomes" id="UP000195402"/>
    </source>
</evidence>
<organism evidence="8 9">
    <name type="scientific">Macleaya cordata</name>
    <name type="common">Five-seeded plume-poppy</name>
    <name type="synonym">Bocconia cordata</name>
    <dbReference type="NCBI Taxonomy" id="56857"/>
    <lineage>
        <taxon>Eukaryota</taxon>
        <taxon>Viridiplantae</taxon>
        <taxon>Streptophyta</taxon>
        <taxon>Embryophyta</taxon>
        <taxon>Tracheophyta</taxon>
        <taxon>Spermatophyta</taxon>
        <taxon>Magnoliopsida</taxon>
        <taxon>Ranunculales</taxon>
        <taxon>Papaveraceae</taxon>
        <taxon>Papaveroideae</taxon>
        <taxon>Macleaya</taxon>
    </lineage>
</organism>
<dbReference type="AlphaFoldDB" id="A0A200PYR5"/>
<evidence type="ECO:0000256" key="4">
    <source>
        <dbReference type="ARBA" id="ARBA00022989"/>
    </source>
</evidence>
<dbReference type="EMBL" id="MVGT01003715">
    <property type="protein sequence ID" value="OVA03344.1"/>
    <property type="molecule type" value="Genomic_DNA"/>
</dbReference>
<comment type="similarity">
    <text evidence="2 6">Belongs to the drug/metabolite transporter (DMT) superfamily. Plant drug/metabolite exporter (P-DME) (TC 2.A.7.4) family.</text>
</comment>
<dbReference type="InterPro" id="IPR030184">
    <property type="entry name" value="WAT1-related"/>
</dbReference>
<evidence type="ECO:0000256" key="6">
    <source>
        <dbReference type="RuleBase" id="RU363077"/>
    </source>
</evidence>
<dbReference type="InterPro" id="IPR037185">
    <property type="entry name" value="EmrE-like"/>
</dbReference>
<feature type="transmembrane region" description="Helical" evidence="6">
    <location>
        <begin position="282"/>
        <end position="300"/>
    </location>
</feature>
<feature type="transmembrane region" description="Helical" evidence="6">
    <location>
        <begin position="133"/>
        <end position="153"/>
    </location>
</feature>
<evidence type="ECO:0000313" key="8">
    <source>
        <dbReference type="EMBL" id="OVA03344.1"/>
    </source>
</evidence>
<dbReference type="OMA" id="YVIFFLH"/>
<keyword evidence="5 6" id="KW-0472">Membrane</keyword>
<dbReference type="GO" id="GO:0016020">
    <property type="term" value="C:membrane"/>
    <property type="evidence" value="ECO:0007669"/>
    <property type="project" value="UniProtKB-SubCell"/>
</dbReference>
<gene>
    <name evidence="8" type="ORF">BVC80_879g6</name>
</gene>
<reference evidence="8 9" key="1">
    <citation type="journal article" date="2017" name="Mol. Plant">
        <title>The Genome of Medicinal Plant Macleaya cordata Provides New Insights into Benzylisoquinoline Alkaloids Metabolism.</title>
        <authorList>
            <person name="Liu X."/>
            <person name="Liu Y."/>
            <person name="Huang P."/>
            <person name="Ma Y."/>
            <person name="Qing Z."/>
            <person name="Tang Q."/>
            <person name="Cao H."/>
            <person name="Cheng P."/>
            <person name="Zheng Y."/>
            <person name="Yuan Z."/>
            <person name="Zhou Y."/>
            <person name="Liu J."/>
            <person name="Tang Z."/>
            <person name="Zhuo Y."/>
            <person name="Zhang Y."/>
            <person name="Yu L."/>
            <person name="Huang J."/>
            <person name="Yang P."/>
            <person name="Peng Q."/>
            <person name="Zhang J."/>
            <person name="Jiang W."/>
            <person name="Zhang Z."/>
            <person name="Lin K."/>
            <person name="Ro D.K."/>
            <person name="Chen X."/>
            <person name="Xiong X."/>
            <person name="Shang Y."/>
            <person name="Huang S."/>
            <person name="Zeng J."/>
        </authorList>
    </citation>
    <scope>NUCLEOTIDE SEQUENCE [LARGE SCALE GENOMIC DNA]</scope>
    <source>
        <strain evidence="9">cv. BLH2017</strain>
        <tissue evidence="8">Root</tissue>
    </source>
</reference>
<dbReference type="OrthoDB" id="1728340at2759"/>
<keyword evidence="9" id="KW-1185">Reference proteome</keyword>
<feature type="transmembrane region" description="Helical" evidence="6">
    <location>
        <begin position="100"/>
        <end position="121"/>
    </location>
</feature>
<feature type="transmembrane region" description="Helical" evidence="6">
    <location>
        <begin position="227"/>
        <end position="249"/>
    </location>
</feature>
<protein>
    <recommendedName>
        <fullName evidence="6">WAT1-related protein</fullName>
    </recommendedName>
</protein>
<feature type="transmembrane region" description="Helical" evidence="6">
    <location>
        <begin position="32"/>
        <end position="60"/>
    </location>
</feature>
<evidence type="ECO:0000259" key="7">
    <source>
        <dbReference type="Pfam" id="PF00892"/>
    </source>
</evidence>
<feature type="transmembrane region" description="Helical" evidence="6">
    <location>
        <begin position="256"/>
        <end position="276"/>
    </location>
</feature>
<evidence type="ECO:0000256" key="5">
    <source>
        <dbReference type="ARBA" id="ARBA00023136"/>
    </source>
</evidence>
<name>A0A200PYR5_MACCD</name>
<comment type="caution">
    <text evidence="8">The sequence shown here is derived from an EMBL/GenBank/DDBJ whole genome shotgun (WGS) entry which is preliminary data.</text>
</comment>
<dbReference type="SUPFAM" id="SSF103481">
    <property type="entry name" value="Multidrug resistance efflux transporter EmrE"/>
    <property type="match status" value="2"/>
</dbReference>
<dbReference type="Pfam" id="PF00892">
    <property type="entry name" value="EamA"/>
    <property type="match status" value="1"/>
</dbReference>
<feature type="transmembrane region" description="Helical" evidence="6">
    <location>
        <begin position="72"/>
        <end position="94"/>
    </location>
</feature>
<dbReference type="PANTHER" id="PTHR31218">
    <property type="entry name" value="WAT1-RELATED PROTEIN"/>
    <property type="match status" value="1"/>
</dbReference>
<dbReference type="InParanoid" id="A0A200PYR5"/>
<evidence type="ECO:0000256" key="1">
    <source>
        <dbReference type="ARBA" id="ARBA00004141"/>
    </source>
</evidence>
<keyword evidence="3 6" id="KW-0812">Transmembrane</keyword>